<proteinExistence type="predicted"/>
<accession>A0ABS0EVM6</accession>
<name>A0ABS0EVM6_9BURK</name>
<gene>
    <name evidence="2" type="ORF">IXC47_14440</name>
</gene>
<feature type="signal peptide" evidence="1">
    <location>
        <begin position="1"/>
        <end position="19"/>
    </location>
</feature>
<comment type="caution">
    <text evidence="2">The sequence shown here is derived from an EMBL/GenBank/DDBJ whole genome shotgun (WGS) entry which is preliminary data.</text>
</comment>
<protein>
    <recommendedName>
        <fullName evidence="4">Tetratricopeptide repeat protein</fullName>
    </recommendedName>
</protein>
<dbReference type="RefSeq" id="WP_195876071.1">
    <property type="nucleotide sequence ID" value="NZ_JADOEL010000013.1"/>
</dbReference>
<sequence>MKLALSSVFVAMLVLAGCANPLNRVTSDNYARDCSTAESRGQLKVAEEACYRALVNVDIGNLGQELKSQRLYNLARIKRQLAKFAEAEQLLKESLLIEEKQTPVSDQRIGRRLVELSVNLAGQNKWDEGTQYLQRVLPLAGQFSGFERAYIVEVLSQYAQHFRTKKNSALAEQYEAQAEKLRKS</sequence>
<dbReference type="SUPFAM" id="SSF48452">
    <property type="entry name" value="TPR-like"/>
    <property type="match status" value="1"/>
</dbReference>
<dbReference type="Gene3D" id="1.25.40.10">
    <property type="entry name" value="Tetratricopeptide repeat domain"/>
    <property type="match status" value="1"/>
</dbReference>
<organism evidence="2 3">
    <name type="scientific">Herminiimonas contaminans</name>
    <dbReference type="NCBI Taxonomy" id="1111140"/>
    <lineage>
        <taxon>Bacteria</taxon>
        <taxon>Pseudomonadati</taxon>
        <taxon>Pseudomonadota</taxon>
        <taxon>Betaproteobacteria</taxon>
        <taxon>Burkholderiales</taxon>
        <taxon>Oxalobacteraceae</taxon>
        <taxon>Herminiimonas</taxon>
    </lineage>
</organism>
<dbReference type="Proteomes" id="UP000657372">
    <property type="component" value="Unassembled WGS sequence"/>
</dbReference>
<evidence type="ECO:0000256" key="1">
    <source>
        <dbReference type="SAM" id="SignalP"/>
    </source>
</evidence>
<evidence type="ECO:0000313" key="3">
    <source>
        <dbReference type="Proteomes" id="UP000657372"/>
    </source>
</evidence>
<keyword evidence="1" id="KW-0732">Signal</keyword>
<evidence type="ECO:0008006" key="4">
    <source>
        <dbReference type="Google" id="ProtNLM"/>
    </source>
</evidence>
<dbReference type="EMBL" id="JADOEL010000013">
    <property type="protein sequence ID" value="MBF8178884.1"/>
    <property type="molecule type" value="Genomic_DNA"/>
</dbReference>
<dbReference type="PROSITE" id="PS51257">
    <property type="entry name" value="PROKAR_LIPOPROTEIN"/>
    <property type="match status" value="1"/>
</dbReference>
<evidence type="ECO:0000313" key="2">
    <source>
        <dbReference type="EMBL" id="MBF8178884.1"/>
    </source>
</evidence>
<keyword evidence="3" id="KW-1185">Reference proteome</keyword>
<reference evidence="2 3" key="1">
    <citation type="submission" date="2020-11" db="EMBL/GenBank/DDBJ databases">
        <title>WGS of Herminiimonas contaminans strain Marseille-Q4544 isolated from planarians Schmidtea mediterranea.</title>
        <authorList>
            <person name="Kangale L."/>
        </authorList>
    </citation>
    <scope>NUCLEOTIDE SEQUENCE [LARGE SCALE GENOMIC DNA]</scope>
    <source>
        <strain evidence="2 3">Marseille-Q4544</strain>
    </source>
</reference>
<feature type="chain" id="PRO_5046737170" description="Tetratricopeptide repeat protein" evidence="1">
    <location>
        <begin position="20"/>
        <end position="184"/>
    </location>
</feature>
<dbReference type="InterPro" id="IPR011990">
    <property type="entry name" value="TPR-like_helical_dom_sf"/>
</dbReference>